<dbReference type="Pfam" id="PF00400">
    <property type="entry name" value="WD40"/>
    <property type="match status" value="5"/>
</dbReference>
<dbReference type="OrthoDB" id="63070at2759"/>
<feature type="repeat" description="WD" evidence="3">
    <location>
        <begin position="278"/>
        <end position="319"/>
    </location>
</feature>
<dbReference type="EMBL" id="MDYQ01000100">
    <property type="protein sequence ID" value="PRP82618.1"/>
    <property type="molecule type" value="Genomic_DNA"/>
</dbReference>
<dbReference type="InterPro" id="IPR015943">
    <property type="entry name" value="WD40/YVTN_repeat-like_dom_sf"/>
</dbReference>
<dbReference type="Gene3D" id="2.130.10.10">
    <property type="entry name" value="YVTN repeat-like/Quinoprotein amine dehydrogenase"/>
    <property type="match status" value="2"/>
</dbReference>
<dbReference type="InterPro" id="IPR036322">
    <property type="entry name" value="WD40_repeat_dom_sf"/>
</dbReference>
<feature type="repeat" description="WD" evidence="3">
    <location>
        <begin position="369"/>
        <end position="400"/>
    </location>
</feature>
<organism evidence="4 5">
    <name type="scientific">Planoprotostelium fungivorum</name>
    <dbReference type="NCBI Taxonomy" id="1890364"/>
    <lineage>
        <taxon>Eukaryota</taxon>
        <taxon>Amoebozoa</taxon>
        <taxon>Evosea</taxon>
        <taxon>Variosea</taxon>
        <taxon>Cavosteliida</taxon>
        <taxon>Cavosteliaceae</taxon>
        <taxon>Planoprotostelium</taxon>
    </lineage>
</organism>
<dbReference type="SUPFAM" id="SSF50978">
    <property type="entry name" value="WD40 repeat-like"/>
    <property type="match status" value="1"/>
</dbReference>
<evidence type="ECO:0000313" key="4">
    <source>
        <dbReference type="EMBL" id="PRP82618.1"/>
    </source>
</evidence>
<sequence length="413" mass="47573">MDSELARYTNLLRQYMAVIDVDISFRDPLTGNSQSDEEEDEAMLRSRVEKLEGTSIEENIRADTGHFLYKNKSPMDILAEWTSQMAHRYIPDQPQLWAAYRNRIFCGKYSKQGDMFMSASQDRMIRIYDTVTSEKVKVIQARNIGWSIIDTDYSPDKRWLIYSSWSPYIHLCNIQGEIDTHEALDCYPETDRFCLFSVKFSPDSREILGGSSDQHMYIYNLERREVEHKVLAHSNDINTVTYMEETNGNIIITGSDDQKCKVWDRRQLSENATPQAVMRGHFRGITHVSSKGDGRYFLSNGKDQTLRLWDLRNPAENVSTYSGHTVASTLIRAYFSPAHTTGQKYIYSGSHNGCIYVWDVLTGAVVKKIVAHSATIRDVSWHPYEATIMSTSWDTTVKKWTHKERTARVSSSE</sequence>
<feature type="repeat" description="WD" evidence="3">
    <location>
        <begin position="230"/>
        <end position="273"/>
    </location>
</feature>
<dbReference type="GO" id="GO:0080008">
    <property type="term" value="C:Cul4-RING E3 ubiquitin ligase complex"/>
    <property type="evidence" value="ECO:0007669"/>
    <property type="project" value="TreeGrafter"/>
</dbReference>
<dbReference type="InParanoid" id="A0A2P6NFA9"/>
<keyword evidence="1 3" id="KW-0853">WD repeat</keyword>
<evidence type="ECO:0000313" key="5">
    <source>
        <dbReference type="Proteomes" id="UP000241769"/>
    </source>
</evidence>
<dbReference type="STRING" id="1890364.A0A2P6NFA9"/>
<dbReference type="PROSITE" id="PS50082">
    <property type="entry name" value="WD_REPEATS_2"/>
    <property type="match status" value="4"/>
</dbReference>
<dbReference type="PANTHER" id="PTHR19847:SF7">
    <property type="entry name" value="DDB1- AND CUL4-ASSOCIATED FACTOR 11"/>
    <property type="match status" value="1"/>
</dbReference>
<dbReference type="PRINTS" id="PR00320">
    <property type="entry name" value="GPROTEINBRPT"/>
</dbReference>
<feature type="repeat" description="WD" evidence="3">
    <location>
        <begin position="97"/>
        <end position="138"/>
    </location>
</feature>
<comment type="caution">
    <text evidence="4">The sequence shown here is derived from an EMBL/GenBank/DDBJ whole genome shotgun (WGS) entry which is preliminary data.</text>
</comment>
<dbReference type="InterPro" id="IPR001680">
    <property type="entry name" value="WD40_rpt"/>
</dbReference>
<dbReference type="Proteomes" id="UP000241769">
    <property type="component" value="Unassembled WGS sequence"/>
</dbReference>
<accession>A0A2P6NFA9</accession>
<evidence type="ECO:0000256" key="2">
    <source>
        <dbReference type="ARBA" id="ARBA00022737"/>
    </source>
</evidence>
<keyword evidence="5" id="KW-1185">Reference proteome</keyword>
<dbReference type="GO" id="GO:0043161">
    <property type="term" value="P:proteasome-mediated ubiquitin-dependent protein catabolic process"/>
    <property type="evidence" value="ECO:0007669"/>
    <property type="project" value="TreeGrafter"/>
</dbReference>
<reference evidence="4 5" key="1">
    <citation type="journal article" date="2018" name="Genome Biol. Evol.">
        <title>Multiple Roots of Fruiting Body Formation in Amoebozoa.</title>
        <authorList>
            <person name="Hillmann F."/>
            <person name="Forbes G."/>
            <person name="Novohradska S."/>
            <person name="Ferling I."/>
            <person name="Riege K."/>
            <person name="Groth M."/>
            <person name="Westermann M."/>
            <person name="Marz M."/>
            <person name="Spaller T."/>
            <person name="Winckler T."/>
            <person name="Schaap P."/>
            <person name="Glockner G."/>
        </authorList>
    </citation>
    <scope>NUCLEOTIDE SEQUENCE [LARGE SCALE GENOMIC DNA]</scope>
    <source>
        <strain evidence="4 5">Jena</strain>
    </source>
</reference>
<dbReference type="PROSITE" id="PS50294">
    <property type="entry name" value="WD_REPEATS_REGION"/>
    <property type="match status" value="3"/>
</dbReference>
<dbReference type="InterPro" id="IPR020472">
    <property type="entry name" value="WD40_PAC1"/>
</dbReference>
<dbReference type="FunCoup" id="A0A2P6NFA9">
    <property type="interactions" value="52"/>
</dbReference>
<evidence type="ECO:0000256" key="1">
    <source>
        <dbReference type="ARBA" id="ARBA00022574"/>
    </source>
</evidence>
<evidence type="ECO:0000256" key="3">
    <source>
        <dbReference type="PROSITE-ProRule" id="PRU00221"/>
    </source>
</evidence>
<dbReference type="PANTHER" id="PTHR19847">
    <property type="entry name" value="DDB1- AND CUL4-ASSOCIATED FACTOR 11"/>
    <property type="match status" value="1"/>
</dbReference>
<gene>
    <name evidence="4" type="ORF">PROFUN_04923</name>
</gene>
<name>A0A2P6NFA9_9EUKA</name>
<protein>
    <submittedName>
        <fullName evidence="4">Uncharacterized protein</fullName>
    </submittedName>
</protein>
<dbReference type="SMART" id="SM00320">
    <property type="entry name" value="WD40"/>
    <property type="match status" value="7"/>
</dbReference>
<dbReference type="AlphaFoldDB" id="A0A2P6NFA9"/>
<dbReference type="InterPro" id="IPR051859">
    <property type="entry name" value="DCAF"/>
</dbReference>
<dbReference type="CDD" id="cd00200">
    <property type="entry name" value="WD40"/>
    <property type="match status" value="1"/>
</dbReference>
<proteinExistence type="predicted"/>
<keyword evidence="2" id="KW-0677">Repeat</keyword>